<gene>
    <name evidence="13" type="ORF">BWR22_02400</name>
</gene>
<dbReference type="InterPro" id="IPR045474">
    <property type="entry name" value="GEVED"/>
</dbReference>
<dbReference type="Pfam" id="PF05572">
    <property type="entry name" value="Peptidase_M43"/>
    <property type="match status" value="1"/>
</dbReference>
<reference evidence="13 14" key="1">
    <citation type="submission" date="2017-01" db="EMBL/GenBank/DDBJ databases">
        <title>Complete genome of Lacinutrix venerupis DOK2-8 isolated from seawater in Dokdo.</title>
        <authorList>
            <person name="Chi W.-J."/>
            <person name="Kim J.H."/>
        </authorList>
    </citation>
    <scope>NUCLEOTIDE SEQUENCE [LARGE SCALE GENOMIC DNA]</scope>
    <source>
        <strain evidence="13 14">DOK2-8</strain>
    </source>
</reference>
<protein>
    <recommendedName>
        <fullName evidence="15">Secreted protein (Por secretion system target)</fullName>
    </recommendedName>
</protein>
<dbReference type="InterPro" id="IPR024079">
    <property type="entry name" value="MetalloPept_cat_dom_sf"/>
</dbReference>
<keyword evidence="8" id="KW-1015">Disulfide bond</keyword>
<keyword evidence="5" id="KW-0378">Hydrolase</keyword>
<evidence type="ECO:0000313" key="13">
    <source>
        <dbReference type="EMBL" id="APX99204.1"/>
    </source>
</evidence>
<dbReference type="Pfam" id="PF20009">
    <property type="entry name" value="GEVED"/>
    <property type="match status" value="1"/>
</dbReference>
<dbReference type="GO" id="GO:0046872">
    <property type="term" value="F:metal ion binding"/>
    <property type="evidence" value="ECO:0007669"/>
    <property type="project" value="UniProtKB-KW"/>
</dbReference>
<keyword evidence="2" id="KW-0645">Protease</keyword>
<evidence type="ECO:0000256" key="9">
    <source>
        <dbReference type="SAM" id="SignalP"/>
    </source>
</evidence>
<keyword evidence="6" id="KW-0862">Zinc</keyword>
<dbReference type="PANTHER" id="PTHR47466">
    <property type="match status" value="1"/>
</dbReference>
<evidence type="ECO:0000256" key="4">
    <source>
        <dbReference type="ARBA" id="ARBA00022729"/>
    </source>
</evidence>
<dbReference type="GO" id="GO:0008237">
    <property type="term" value="F:metallopeptidase activity"/>
    <property type="evidence" value="ECO:0007669"/>
    <property type="project" value="UniProtKB-KW"/>
</dbReference>
<feature type="chain" id="PRO_5042154015" description="Secreted protein (Por secretion system target)" evidence="9">
    <location>
        <begin position="23"/>
        <end position="676"/>
    </location>
</feature>
<evidence type="ECO:0000259" key="10">
    <source>
        <dbReference type="Pfam" id="PF05572"/>
    </source>
</evidence>
<name>A0AAC9LJ25_9FLAO</name>
<feature type="signal peptide" evidence="9">
    <location>
        <begin position="1"/>
        <end position="22"/>
    </location>
</feature>
<evidence type="ECO:0000313" key="14">
    <source>
        <dbReference type="Proteomes" id="UP000187506"/>
    </source>
</evidence>
<dbReference type="Pfam" id="PF18962">
    <property type="entry name" value="Por_Secre_tail"/>
    <property type="match status" value="1"/>
</dbReference>
<feature type="domain" description="Peptidase M43 pregnancy-associated plasma-A" evidence="10">
    <location>
        <begin position="168"/>
        <end position="315"/>
    </location>
</feature>
<feature type="domain" description="Secretion system C-terminal sorting" evidence="11">
    <location>
        <begin position="607"/>
        <end position="674"/>
    </location>
</feature>
<dbReference type="GO" id="GO:0006508">
    <property type="term" value="P:proteolysis"/>
    <property type="evidence" value="ECO:0007669"/>
    <property type="project" value="UniProtKB-KW"/>
</dbReference>
<evidence type="ECO:0000256" key="8">
    <source>
        <dbReference type="ARBA" id="ARBA00023157"/>
    </source>
</evidence>
<keyword evidence="7" id="KW-0482">Metalloprotease</keyword>
<dbReference type="InterPro" id="IPR008754">
    <property type="entry name" value="Peptidase_M43"/>
</dbReference>
<keyword evidence="14" id="KW-1185">Reference proteome</keyword>
<proteinExistence type="inferred from homology"/>
<evidence type="ECO:0000256" key="6">
    <source>
        <dbReference type="ARBA" id="ARBA00022833"/>
    </source>
</evidence>
<dbReference type="InterPro" id="IPR026444">
    <property type="entry name" value="Secre_tail"/>
</dbReference>
<dbReference type="Gene3D" id="2.60.40.10">
    <property type="entry name" value="Immunoglobulins"/>
    <property type="match status" value="1"/>
</dbReference>
<organism evidence="13 14">
    <name type="scientific">Lacinutrix venerupis</name>
    <dbReference type="NCBI Taxonomy" id="1486034"/>
    <lineage>
        <taxon>Bacteria</taxon>
        <taxon>Pseudomonadati</taxon>
        <taxon>Bacteroidota</taxon>
        <taxon>Flavobacteriia</taxon>
        <taxon>Flavobacteriales</taxon>
        <taxon>Flavobacteriaceae</taxon>
        <taxon>Lacinutrix</taxon>
    </lineage>
</organism>
<dbReference type="InterPro" id="IPR013783">
    <property type="entry name" value="Ig-like_fold"/>
</dbReference>
<evidence type="ECO:0000256" key="7">
    <source>
        <dbReference type="ARBA" id="ARBA00023049"/>
    </source>
</evidence>
<evidence type="ECO:0000256" key="1">
    <source>
        <dbReference type="ARBA" id="ARBA00008721"/>
    </source>
</evidence>
<keyword evidence="4 9" id="KW-0732">Signal</keyword>
<keyword evidence="3" id="KW-0479">Metal-binding</keyword>
<dbReference type="NCBIfam" id="TIGR04183">
    <property type="entry name" value="Por_Secre_tail"/>
    <property type="match status" value="1"/>
</dbReference>
<dbReference type="CDD" id="cd04275">
    <property type="entry name" value="ZnMc_pappalysin_like"/>
    <property type="match status" value="1"/>
</dbReference>
<evidence type="ECO:0008006" key="15">
    <source>
        <dbReference type="Google" id="ProtNLM"/>
    </source>
</evidence>
<sequence length="676" mass="71574">MKKITLKLLLFALFCIPTLVLAQNKIQAPIEKCYTDAYNAKLLETNPNMMGSESFRLALAERIENARNNGNMVVIDIPLVVHVLHNGEPIGTGPNITDAQVLSQVTVMNQDFRMMMGTPGQSTAGGVDVEVNFVMAQQTPDGCPTNGINRVNICQDGTDQAAVNSWKAQTIWDRDLYMNMWSSKYVGDLAGILGFAQFPGGPANTDGVSAGHTYFGSSDYDDGTFNTSPPYDKGRTMTHEVGHYLGLYHTFQGGCGGTGDGIADTPEVDAPNYGCPTGHTSCGTVDMIENYMDYTDDTCMNTFTAGQKAVVQAVLASTRSGLTTSNGATPPAAVATDVEIAFESANVACGTDLIATVLITNWGTAPLTTANITYDIDNGTPASYTWTGVLAYGESEAVTLPTLTSTAGDHDLNIAASATGDGRACNDTDSTCFTITTTAGACTSVANTSYATSTTDVIINDGTIDILSNLNTGKPSGYTNYSGTVAAPDLEQNGLYSISTSMNTDGNYTCVTTAWIDWNQNCTFESNELLDLGAATNVADGLSANSPLSFTVPSDAVIGNTTLRVVTKFNIASGPCENNHDAEVEDYDINVVASLSVDEFGLSSISIFPNPTNSILNIKGVEIALENAEIYSITGQKVMTVNTNLETINVSTIANGVYFLKLNTATASKTYKFIKN</sequence>
<dbReference type="RefSeq" id="WP_076731843.1">
    <property type="nucleotide sequence ID" value="NZ_CP019352.1"/>
</dbReference>
<dbReference type="Proteomes" id="UP000187506">
    <property type="component" value="Chromosome"/>
</dbReference>
<feature type="domain" description="GEVED" evidence="12">
    <location>
        <begin position="513"/>
        <end position="590"/>
    </location>
</feature>
<comment type="similarity">
    <text evidence="1">Belongs to the peptidase M43B family.</text>
</comment>
<dbReference type="KEGG" id="lvn:BWR22_02400"/>
<accession>A0AAC9LJ25</accession>
<dbReference type="PANTHER" id="PTHR47466:SF1">
    <property type="entry name" value="METALLOPROTEASE MEP1 (AFU_ORTHOLOGUE AFUA_1G07730)-RELATED"/>
    <property type="match status" value="1"/>
</dbReference>
<dbReference type="SUPFAM" id="SSF55486">
    <property type="entry name" value="Metalloproteases ('zincins'), catalytic domain"/>
    <property type="match status" value="1"/>
</dbReference>
<evidence type="ECO:0000259" key="12">
    <source>
        <dbReference type="Pfam" id="PF20009"/>
    </source>
</evidence>
<evidence type="ECO:0000259" key="11">
    <source>
        <dbReference type="Pfam" id="PF18962"/>
    </source>
</evidence>
<evidence type="ECO:0000256" key="3">
    <source>
        <dbReference type="ARBA" id="ARBA00022723"/>
    </source>
</evidence>
<evidence type="ECO:0000256" key="2">
    <source>
        <dbReference type="ARBA" id="ARBA00022670"/>
    </source>
</evidence>
<evidence type="ECO:0000256" key="5">
    <source>
        <dbReference type="ARBA" id="ARBA00022801"/>
    </source>
</evidence>
<dbReference type="AlphaFoldDB" id="A0AAC9LJ25"/>
<dbReference type="Gene3D" id="3.40.390.10">
    <property type="entry name" value="Collagenase (Catalytic Domain)"/>
    <property type="match status" value="1"/>
</dbReference>
<dbReference type="EMBL" id="CP019352">
    <property type="protein sequence ID" value="APX99204.1"/>
    <property type="molecule type" value="Genomic_DNA"/>
</dbReference>